<dbReference type="NCBIfam" id="TIGR01123">
    <property type="entry name" value="ilvE_II"/>
    <property type="match status" value="1"/>
</dbReference>
<dbReference type="SUPFAM" id="SSF56752">
    <property type="entry name" value="D-aminoacid aminotransferase-like PLP-dependent enzymes"/>
    <property type="match status" value="1"/>
</dbReference>
<dbReference type="EC" id="2.6.1.42" evidence="11"/>
<dbReference type="InterPro" id="IPR018300">
    <property type="entry name" value="Aminotrans_IV_CS"/>
</dbReference>
<dbReference type="NCBIfam" id="NF009897">
    <property type="entry name" value="PRK13357.1"/>
    <property type="match status" value="1"/>
</dbReference>
<dbReference type="InterPro" id="IPR043132">
    <property type="entry name" value="BCAT-like_C"/>
</dbReference>
<evidence type="ECO:0000256" key="11">
    <source>
        <dbReference type="RuleBase" id="RU004517"/>
    </source>
</evidence>
<dbReference type="Proteomes" id="UP000007110">
    <property type="component" value="Unassembled WGS sequence"/>
</dbReference>
<dbReference type="OrthoDB" id="1732691at2759"/>
<reference evidence="12" key="2">
    <citation type="submission" date="2021-01" db="UniProtKB">
        <authorList>
            <consortium name="EnsemblMetazoa"/>
        </authorList>
    </citation>
    <scope>IDENTIFICATION</scope>
</reference>
<evidence type="ECO:0000256" key="7">
    <source>
        <dbReference type="ARBA" id="ARBA00023304"/>
    </source>
</evidence>
<evidence type="ECO:0000313" key="13">
    <source>
        <dbReference type="Proteomes" id="UP000007110"/>
    </source>
</evidence>
<reference evidence="13" key="1">
    <citation type="submission" date="2015-02" db="EMBL/GenBank/DDBJ databases">
        <title>Genome sequencing for Strongylocentrotus purpuratus.</title>
        <authorList>
            <person name="Murali S."/>
            <person name="Liu Y."/>
            <person name="Vee V."/>
            <person name="English A."/>
            <person name="Wang M."/>
            <person name="Skinner E."/>
            <person name="Han Y."/>
            <person name="Muzny D.M."/>
            <person name="Worley K.C."/>
            <person name="Gibbs R.A."/>
        </authorList>
    </citation>
    <scope>NUCLEOTIDE SEQUENCE</scope>
</reference>
<evidence type="ECO:0000256" key="10">
    <source>
        <dbReference type="RuleBase" id="RU004516"/>
    </source>
</evidence>
<dbReference type="InterPro" id="IPR036038">
    <property type="entry name" value="Aminotransferase-like"/>
</dbReference>
<evidence type="ECO:0000256" key="1">
    <source>
        <dbReference type="ARBA" id="ARBA00001933"/>
    </source>
</evidence>
<dbReference type="RefSeq" id="XP_030829347.1">
    <property type="nucleotide sequence ID" value="XM_030973487.1"/>
</dbReference>
<dbReference type="GO" id="GO:0005739">
    <property type="term" value="C:mitochondrion"/>
    <property type="evidence" value="ECO:0000318"/>
    <property type="project" value="GO_Central"/>
</dbReference>
<dbReference type="Gene3D" id="3.20.10.10">
    <property type="entry name" value="D-amino Acid Aminotransferase, subunit A, domain 2"/>
    <property type="match status" value="1"/>
</dbReference>
<dbReference type="InterPro" id="IPR033939">
    <property type="entry name" value="BCAT_family"/>
</dbReference>
<comment type="catalytic activity">
    <reaction evidence="11">
        <text>L-valine + 2-oxoglutarate = 3-methyl-2-oxobutanoate + L-glutamate</text>
        <dbReference type="Rhea" id="RHEA:24813"/>
        <dbReference type="ChEBI" id="CHEBI:11851"/>
        <dbReference type="ChEBI" id="CHEBI:16810"/>
        <dbReference type="ChEBI" id="CHEBI:29985"/>
        <dbReference type="ChEBI" id="CHEBI:57762"/>
        <dbReference type="EC" id="2.6.1.42"/>
    </reaction>
</comment>
<comment type="similarity">
    <text evidence="2 9">Belongs to the class-IV pyridoxal-phosphate-dependent aminotransferase family.</text>
</comment>
<organism evidence="12 13">
    <name type="scientific">Strongylocentrotus purpuratus</name>
    <name type="common">Purple sea urchin</name>
    <dbReference type="NCBI Taxonomy" id="7668"/>
    <lineage>
        <taxon>Eukaryota</taxon>
        <taxon>Metazoa</taxon>
        <taxon>Echinodermata</taxon>
        <taxon>Eleutherozoa</taxon>
        <taxon>Echinozoa</taxon>
        <taxon>Echinoidea</taxon>
        <taxon>Euechinoidea</taxon>
        <taxon>Echinacea</taxon>
        <taxon>Camarodonta</taxon>
        <taxon>Echinidea</taxon>
        <taxon>Strongylocentrotidae</taxon>
        <taxon>Strongylocentrotus</taxon>
    </lineage>
</organism>
<comment type="catalytic activity">
    <reaction evidence="11">
        <text>L-leucine + 2-oxoglutarate = 4-methyl-2-oxopentanoate + L-glutamate</text>
        <dbReference type="Rhea" id="RHEA:18321"/>
        <dbReference type="ChEBI" id="CHEBI:16810"/>
        <dbReference type="ChEBI" id="CHEBI:17865"/>
        <dbReference type="ChEBI" id="CHEBI:29985"/>
        <dbReference type="ChEBI" id="CHEBI:57427"/>
        <dbReference type="EC" id="2.6.1.42"/>
    </reaction>
</comment>
<dbReference type="InterPro" id="IPR043131">
    <property type="entry name" value="BCAT-like_N"/>
</dbReference>
<dbReference type="PANTHER" id="PTHR11825">
    <property type="entry name" value="SUBGROUP IIII AMINOTRANSFERASE"/>
    <property type="match status" value="1"/>
</dbReference>
<evidence type="ECO:0000313" key="12">
    <source>
        <dbReference type="EnsemblMetazoa" id="XP_030829347"/>
    </source>
</evidence>
<dbReference type="PANTHER" id="PTHR11825:SF44">
    <property type="entry name" value="BRANCHED-CHAIN-AMINO-ACID AMINOTRANSFERASE"/>
    <property type="match status" value="1"/>
</dbReference>
<name>A0A7M7N0U5_STRPU</name>
<dbReference type="KEGG" id="spu:115919491"/>
<dbReference type="EnsemblMetazoa" id="XM_030973487">
    <property type="protein sequence ID" value="XP_030829347"/>
    <property type="gene ID" value="LOC115919491"/>
</dbReference>
<dbReference type="Gene3D" id="3.30.470.10">
    <property type="match status" value="1"/>
</dbReference>
<dbReference type="InParanoid" id="A0A7M7N0U5"/>
<accession>A0A7M7N0U5</accession>
<evidence type="ECO:0000256" key="4">
    <source>
        <dbReference type="ARBA" id="ARBA00022605"/>
    </source>
</evidence>
<keyword evidence="5 11" id="KW-0808">Transferase</keyword>
<sequence>MAFSSVIKSIGKSGRQILRLTHTNQTAVSVCAVRCVHSNHDSFKYSEVQIEHSKVLKPKPDQDNLVFGHNMSDHMLTVPWTERDGWSTPRITPLRNLSLHPACSVFHYAICLFEGMKAYKGEDGKIRFFRPYDNMERMNNSAERASLPRFSGEEMIRCMARLVQADKDWVPDSRTSSLYMRPTFIGTEPTLGVNYPKHALLYCIVGPVGPYFETGTFSPVTLYADTAHVRAWHGGVGYAKMGSNYAPTIKPQHDAEAKGCQQILWLYEEEHYLTEVGTMNIFIYWDNEAGERELITPPLDGTILPGVTRRSLLDLAREWGDFKVTERRITMAEFQKALAEKRIVEFFGAGTACVVCPIGKVLFKGDMIDIPTMDNGAELCKRFYNTLMDIQYGRVSHPWAMEIDELIDLELSDEETTSIKVN</sequence>
<evidence type="ECO:0000256" key="2">
    <source>
        <dbReference type="ARBA" id="ARBA00009320"/>
    </source>
</evidence>
<keyword evidence="7 11" id="KW-0100">Branched-chain amino acid biosynthesis</keyword>
<dbReference type="OMA" id="GKEEHEW"/>
<dbReference type="InterPro" id="IPR001544">
    <property type="entry name" value="Aminotrans_IV"/>
</dbReference>
<dbReference type="Pfam" id="PF01063">
    <property type="entry name" value="Aminotran_4"/>
    <property type="match status" value="1"/>
</dbReference>
<dbReference type="PIRSF" id="PIRSF006468">
    <property type="entry name" value="BCAT1"/>
    <property type="match status" value="1"/>
</dbReference>
<evidence type="ECO:0000256" key="5">
    <source>
        <dbReference type="ARBA" id="ARBA00022679"/>
    </source>
</evidence>
<dbReference type="GO" id="GO:0009098">
    <property type="term" value="P:L-leucine biosynthetic process"/>
    <property type="evidence" value="ECO:0000318"/>
    <property type="project" value="GO_Central"/>
</dbReference>
<keyword evidence="6 10" id="KW-0663">Pyridoxal phosphate</keyword>
<proteinExistence type="inferred from homology"/>
<dbReference type="FunFam" id="3.20.10.10:FF:000004">
    <property type="entry name" value="Branched-chain-amino-acid aminotransferase"/>
    <property type="match status" value="1"/>
</dbReference>
<comment type="cofactor">
    <cofactor evidence="1 10">
        <name>pyridoxal 5'-phosphate</name>
        <dbReference type="ChEBI" id="CHEBI:597326"/>
    </cofactor>
</comment>
<comment type="catalytic activity">
    <reaction evidence="11">
        <text>L-isoleucine + 2-oxoglutarate = (S)-3-methyl-2-oxopentanoate + L-glutamate</text>
        <dbReference type="Rhea" id="RHEA:24801"/>
        <dbReference type="ChEBI" id="CHEBI:16810"/>
        <dbReference type="ChEBI" id="CHEBI:29985"/>
        <dbReference type="ChEBI" id="CHEBI:35146"/>
        <dbReference type="ChEBI" id="CHEBI:58045"/>
        <dbReference type="EC" id="2.6.1.42"/>
    </reaction>
</comment>
<protein>
    <recommendedName>
        <fullName evidence="11">Branched-chain-amino-acid aminotransferase</fullName>
        <ecNumber evidence="11">2.6.1.42</ecNumber>
    </recommendedName>
</protein>
<dbReference type="InterPro" id="IPR005786">
    <property type="entry name" value="B_amino_transII"/>
</dbReference>
<keyword evidence="13" id="KW-1185">Reference proteome</keyword>
<evidence type="ECO:0000256" key="9">
    <source>
        <dbReference type="RuleBase" id="RU004106"/>
    </source>
</evidence>
<dbReference type="GO" id="GO:0004084">
    <property type="term" value="F:branched-chain-amino-acid transaminase activity"/>
    <property type="evidence" value="ECO:0000318"/>
    <property type="project" value="GO_Central"/>
</dbReference>
<evidence type="ECO:0000256" key="3">
    <source>
        <dbReference type="ARBA" id="ARBA00022576"/>
    </source>
</evidence>
<keyword evidence="4 11" id="KW-0028">Amino-acid biosynthesis</keyword>
<keyword evidence="3 11" id="KW-0032">Aminotransferase</keyword>
<dbReference type="GeneID" id="115919491"/>
<dbReference type="FunCoup" id="A0A7M7N0U5">
    <property type="interactions" value="526"/>
</dbReference>
<dbReference type="AlphaFoldDB" id="A0A7M7N0U5"/>
<dbReference type="CDD" id="cd01557">
    <property type="entry name" value="BCAT_beta_family"/>
    <property type="match status" value="1"/>
</dbReference>
<dbReference type="GO" id="GO:0009099">
    <property type="term" value="P:L-valine biosynthetic process"/>
    <property type="evidence" value="ECO:0000318"/>
    <property type="project" value="GO_Central"/>
</dbReference>
<dbReference type="PROSITE" id="PS00770">
    <property type="entry name" value="AA_TRANSFER_CLASS_4"/>
    <property type="match status" value="1"/>
</dbReference>
<dbReference type="FunFam" id="3.30.470.10:FF:000002">
    <property type="entry name" value="Branched-chain-amino-acid aminotransferase"/>
    <property type="match status" value="1"/>
</dbReference>
<feature type="modified residue" description="N6-(pyridoxal phosphate)lysine" evidence="8">
    <location>
        <position position="240"/>
    </location>
</feature>
<evidence type="ECO:0000256" key="8">
    <source>
        <dbReference type="PIRSR" id="PIRSR006468-1"/>
    </source>
</evidence>
<evidence type="ECO:0000256" key="6">
    <source>
        <dbReference type="ARBA" id="ARBA00022898"/>
    </source>
</evidence>